<feature type="compositionally biased region" description="Polar residues" evidence="1">
    <location>
        <begin position="293"/>
        <end position="303"/>
    </location>
</feature>
<dbReference type="EMBL" id="JAPEUX010000003">
    <property type="protein sequence ID" value="KAJ4356583.1"/>
    <property type="molecule type" value="Genomic_DNA"/>
</dbReference>
<proteinExistence type="predicted"/>
<gene>
    <name evidence="2" type="ORF">N0V89_004618</name>
</gene>
<evidence type="ECO:0000313" key="3">
    <source>
        <dbReference type="Proteomes" id="UP001140513"/>
    </source>
</evidence>
<dbReference type="Proteomes" id="UP001140513">
    <property type="component" value="Unassembled WGS sequence"/>
</dbReference>
<reference evidence="2" key="1">
    <citation type="submission" date="2022-10" db="EMBL/GenBank/DDBJ databases">
        <title>Tapping the CABI collections for fungal endophytes: first genome assemblies for Collariella, Neodidymelliopsis, Ascochyta clinopodiicola, Didymella pomorum, Didymosphaeria variabile, Neocosmospora piperis and Neocucurbitaria cava.</title>
        <authorList>
            <person name="Hill R."/>
        </authorList>
    </citation>
    <scope>NUCLEOTIDE SEQUENCE</scope>
    <source>
        <strain evidence="2">IMI 356815</strain>
    </source>
</reference>
<feature type="region of interest" description="Disordered" evidence="1">
    <location>
        <begin position="591"/>
        <end position="643"/>
    </location>
</feature>
<evidence type="ECO:0000313" key="2">
    <source>
        <dbReference type="EMBL" id="KAJ4356583.1"/>
    </source>
</evidence>
<protein>
    <submittedName>
        <fullName evidence="2">Uncharacterized protein</fullName>
    </submittedName>
</protein>
<keyword evidence="3" id="KW-1185">Reference proteome</keyword>
<organism evidence="2 3">
    <name type="scientific">Didymosphaeria variabile</name>
    <dbReference type="NCBI Taxonomy" id="1932322"/>
    <lineage>
        <taxon>Eukaryota</taxon>
        <taxon>Fungi</taxon>
        <taxon>Dikarya</taxon>
        <taxon>Ascomycota</taxon>
        <taxon>Pezizomycotina</taxon>
        <taxon>Dothideomycetes</taxon>
        <taxon>Pleosporomycetidae</taxon>
        <taxon>Pleosporales</taxon>
        <taxon>Massarineae</taxon>
        <taxon>Didymosphaeriaceae</taxon>
        <taxon>Didymosphaeria</taxon>
    </lineage>
</organism>
<feature type="region of interest" description="Disordered" evidence="1">
    <location>
        <begin position="1"/>
        <end position="40"/>
    </location>
</feature>
<feature type="compositionally biased region" description="Acidic residues" evidence="1">
    <location>
        <begin position="595"/>
        <end position="632"/>
    </location>
</feature>
<feature type="compositionally biased region" description="Polar residues" evidence="1">
    <location>
        <begin position="313"/>
        <end position="326"/>
    </location>
</feature>
<accession>A0A9W8XSI2</accession>
<evidence type="ECO:0000256" key="1">
    <source>
        <dbReference type="SAM" id="MobiDB-lite"/>
    </source>
</evidence>
<dbReference type="GeneID" id="80908148"/>
<dbReference type="RefSeq" id="XP_056073709.1">
    <property type="nucleotide sequence ID" value="XM_056213401.1"/>
</dbReference>
<sequence>MIEPTAQGYHSKLPRLPPGFDQPSYYIGDLGNDISDDADDDADAMHLDEAEAAGPSLNKRQPRIRSTDDISIEGDTLQHSYEVAESDDGLLEKGPHRRWFIGYPGKDGRAKGVTGDEDLAGSIENLEKSPDGHGQWHILRMGDVDDGSVQRLNAKYRIGNELESSTTPELQEAFNLWQNPMTAVLADHPDGAGYVEGIQNRQPPFYEQNLRYLERTFGAPWKVTRVFEPVNTLTAQHAQRKEYAYAKDGGPVWKDFGLYSIQITKKLERQLKRHEGNPGERPWDMLTDLVSGRTHSQHQQTAPSEARERAETSPMQTGSEVSSPAQSEGGWIIKVSVDGDIIGVTEDQNVVTELLGFLDSDMGRSRWSIQNVAYDLEGEVLRKEYGVGQGDRTSKAVLDAIALWRRPGLALKCFFPNRMLGHEKDENAYDPSEPFVSADLRKNLRDWEDKHEKIDMQRYQEFTDRFGQITLENLTLWRQGKSALDATREYPIYSIVYSDNGSGPMKEGTTDDPFMRDKVRYIRKHWDQRWKISQTLVEDREQALQRMFNVDGGKWQATLPYYCTENLWRSIEDIEMYKLGQDKRITRDMIKSLGDDDSGDEGDREDDDSGDSDDDEEDDDGEDGDGSEDGDQDVAMGGVTQFP</sequence>
<name>A0A9W8XSI2_9PLEO</name>
<feature type="region of interest" description="Disordered" evidence="1">
    <location>
        <begin position="292"/>
        <end position="326"/>
    </location>
</feature>
<comment type="caution">
    <text evidence="2">The sequence shown here is derived from an EMBL/GenBank/DDBJ whole genome shotgun (WGS) entry which is preliminary data.</text>
</comment>
<dbReference type="AlphaFoldDB" id="A0A9W8XSI2"/>